<gene>
    <name evidence="1" type="ORF">UFOVP704_73</name>
</gene>
<name>A0A6J5NKF1_9CAUD</name>
<sequence>MNRRYKDEYYHAAAEIIMQTAANIWELQWHNSEWKDCPRNAHRTYSIDVLDDDEDVYDTWKFRIECGFALDCKGKKCEGECDDLSTVNIDIGWAGISKEDAFYICEIIDKDDNKYNKYWFWNDGVTK</sequence>
<proteinExistence type="predicted"/>
<dbReference type="EMBL" id="LR796675">
    <property type="protein sequence ID" value="CAB4159287.1"/>
    <property type="molecule type" value="Genomic_DNA"/>
</dbReference>
<accession>A0A6J5NKF1</accession>
<reference evidence="1" key="1">
    <citation type="submission" date="2020-04" db="EMBL/GenBank/DDBJ databases">
        <authorList>
            <person name="Chiriac C."/>
            <person name="Salcher M."/>
            <person name="Ghai R."/>
            <person name="Kavagutti S V."/>
        </authorList>
    </citation>
    <scope>NUCLEOTIDE SEQUENCE</scope>
</reference>
<organism evidence="1">
    <name type="scientific">uncultured Caudovirales phage</name>
    <dbReference type="NCBI Taxonomy" id="2100421"/>
    <lineage>
        <taxon>Viruses</taxon>
        <taxon>Duplodnaviria</taxon>
        <taxon>Heunggongvirae</taxon>
        <taxon>Uroviricota</taxon>
        <taxon>Caudoviricetes</taxon>
        <taxon>Peduoviridae</taxon>
        <taxon>Maltschvirus</taxon>
        <taxon>Maltschvirus maltsch</taxon>
    </lineage>
</organism>
<protein>
    <submittedName>
        <fullName evidence="1">Uncharacterized protein</fullName>
    </submittedName>
</protein>
<evidence type="ECO:0000313" key="1">
    <source>
        <dbReference type="EMBL" id="CAB4159287.1"/>
    </source>
</evidence>